<dbReference type="EMBL" id="GBXM01018221">
    <property type="protein sequence ID" value="JAH90356.1"/>
    <property type="molecule type" value="Transcribed_RNA"/>
</dbReference>
<sequence>MGLAGLASCGQGGFLQRFPREGGVVLLPRNCTFCSQIVVPSLS</sequence>
<protein>
    <submittedName>
        <fullName evidence="1">Uncharacterized protein</fullName>
    </submittedName>
</protein>
<organism evidence="1">
    <name type="scientific">Anguilla anguilla</name>
    <name type="common">European freshwater eel</name>
    <name type="synonym">Muraena anguilla</name>
    <dbReference type="NCBI Taxonomy" id="7936"/>
    <lineage>
        <taxon>Eukaryota</taxon>
        <taxon>Metazoa</taxon>
        <taxon>Chordata</taxon>
        <taxon>Craniata</taxon>
        <taxon>Vertebrata</taxon>
        <taxon>Euteleostomi</taxon>
        <taxon>Actinopterygii</taxon>
        <taxon>Neopterygii</taxon>
        <taxon>Teleostei</taxon>
        <taxon>Anguilliformes</taxon>
        <taxon>Anguillidae</taxon>
        <taxon>Anguilla</taxon>
    </lineage>
</organism>
<dbReference type="AlphaFoldDB" id="A0A0E9WJA9"/>
<accession>A0A0E9WJA9</accession>
<evidence type="ECO:0000313" key="1">
    <source>
        <dbReference type="EMBL" id="JAH90356.1"/>
    </source>
</evidence>
<proteinExistence type="predicted"/>
<name>A0A0E9WJA9_ANGAN</name>
<reference evidence="1" key="1">
    <citation type="submission" date="2014-11" db="EMBL/GenBank/DDBJ databases">
        <authorList>
            <person name="Amaro Gonzalez C."/>
        </authorList>
    </citation>
    <scope>NUCLEOTIDE SEQUENCE</scope>
</reference>
<reference evidence="1" key="2">
    <citation type="journal article" date="2015" name="Fish Shellfish Immunol.">
        <title>Early steps in the European eel (Anguilla anguilla)-Vibrio vulnificus interaction in the gills: Role of the RtxA13 toxin.</title>
        <authorList>
            <person name="Callol A."/>
            <person name="Pajuelo D."/>
            <person name="Ebbesson L."/>
            <person name="Teles M."/>
            <person name="MacKenzie S."/>
            <person name="Amaro C."/>
        </authorList>
    </citation>
    <scope>NUCLEOTIDE SEQUENCE</scope>
</reference>